<keyword evidence="5 12" id="KW-0808">Transferase</keyword>
<dbReference type="Gene3D" id="1.10.600.10">
    <property type="entry name" value="Farnesyl Diphosphate Synthase"/>
    <property type="match status" value="1"/>
</dbReference>
<comment type="similarity">
    <text evidence="2 12">Belongs to the FPP/GGPP synthase family.</text>
</comment>
<comment type="caution">
    <text evidence="13">The sequence shown here is derived from an EMBL/GenBank/DDBJ whole genome shotgun (WGS) entry which is preliminary data.</text>
</comment>
<evidence type="ECO:0000256" key="8">
    <source>
        <dbReference type="ARBA" id="ARBA00023229"/>
    </source>
</evidence>
<dbReference type="EMBL" id="MDER01000070">
    <property type="protein sequence ID" value="ODP27042.1"/>
    <property type="molecule type" value="Genomic_DNA"/>
</dbReference>
<dbReference type="CDD" id="cd00685">
    <property type="entry name" value="Trans_IPPS_HT"/>
    <property type="match status" value="1"/>
</dbReference>
<comment type="catalytic activity">
    <reaction evidence="11">
        <text>isopentenyl diphosphate + (2E)-geranyl diphosphate = (2E,6E)-farnesyl diphosphate + diphosphate</text>
        <dbReference type="Rhea" id="RHEA:19361"/>
        <dbReference type="ChEBI" id="CHEBI:33019"/>
        <dbReference type="ChEBI" id="CHEBI:58057"/>
        <dbReference type="ChEBI" id="CHEBI:128769"/>
        <dbReference type="ChEBI" id="CHEBI:175763"/>
        <dbReference type="EC" id="2.5.1.10"/>
    </reaction>
</comment>
<protein>
    <recommendedName>
        <fullName evidence="4">Farnesyl diphosphate synthase</fullName>
        <ecNumber evidence="3">2.5.1.10</ecNumber>
    </recommendedName>
    <alternativeName>
        <fullName evidence="10">(2E,6E)-farnesyl diphosphate synthase</fullName>
    </alternativeName>
    <alternativeName>
        <fullName evidence="9">Geranyltranstransferase</fullName>
    </alternativeName>
</protein>
<dbReference type="InterPro" id="IPR033749">
    <property type="entry name" value="Polyprenyl_synt_CS"/>
</dbReference>
<dbReference type="SFLD" id="SFLDS00005">
    <property type="entry name" value="Isoprenoid_Synthase_Type_I"/>
    <property type="match status" value="1"/>
</dbReference>
<evidence type="ECO:0000256" key="10">
    <source>
        <dbReference type="ARBA" id="ARBA00032873"/>
    </source>
</evidence>
<keyword evidence="7" id="KW-0460">Magnesium</keyword>
<dbReference type="NCBIfam" id="NF045485">
    <property type="entry name" value="FPPsyn"/>
    <property type="match status" value="1"/>
</dbReference>
<proteinExistence type="inferred from homology"/>
<sequence>MTSRPDLQTYMQEIATYVGDQLKFVLPIEWSVPVNLQESMQYSLMAGGKRLRPLFVIAAAEALGGSREAALPVACAVEMVHTYSLVHDDLPAMDNDDYRRGKLTNHKVYGEAMAILAGDALLTQAFYTVTQASKAGVSAEALLAIVSDMSEYAGPRGMVGGQVADMEGEQGMTEIAQLEYIHLHKTADLFMFSLTAGARTAGATQQQLDALRRFGSDLGLAFQIQDDILDVIGDEALLGKKTQSDIKAQKVTYPYFIGLEASQAEVARLTESAKQALAEANLADSQRLTEIADYLVKRDH</sequence>
<organism evidence="13 14">
    <name type="scientific">Paenibacillus nuruki</name>
    <dbReference type="NCBI Taxonomy" id="1886670"/>
    <lineage>
        <taxon>Bacteria</taxon>
        <taxon>Bacillati</taxon>
        <taxon>Bacillota</taxon>
        <taxon>Bacilli</taxon>
        <taxon>Bacillales</taxon>
        <taxon>Paenibacillaceae</taxon>
        <taxon>Paenibacillus</taxon>
    </lineage>
</organism>
<reference evidence="13 14" key="1">
    <citation type="submission" date="2016-08" db="EMBL/GenBank/DDBJ databases">
        <title>Genome sequencing of Paenibacillus sp. TI45-13ar, isolated from Korean traditional nuruk.</title>
        <authorList>
            <person name="Kim S.-J."/>
        </authorList>
    </citation>
    <scope>NUCLEOTIDE SEQUENCE [LARGE SCALE GENOMIC DNA]</scope>
    <source>
        <strain evidence="13 14">TI45-13ar</strain>
    </source>
</reference>
<dbReference type="STRING" id="1886670.PTI45_03771"/>
<evidence type="ECO:0000256" key="5">
    <source>
        <dbReference type="ARBA" id="ARBA00022679"/>
    </source>
</evidence>
<dbReference type="Pfam" id="PF00348">
    <property type="entry name" value="polyprenyl_synt"/>
    <property type="match status" value="1"/>
</dbReference>
<dbReference type="InterPro" id="IPR008949">
    <property type="entry name" value="Isoprenoid_synthase_dom_sf"/>
</dbReference>
<dbReference type="PATRIC" id="fig|1886670.3.peg.3795"/>
<evidence type="ECO:0000256" key="6">
    <source>
        <dbReference type="ARBA" id="ARBA00022723"/>
    </source>
</evidence>
<dbReference type="RefSeq" id="WP_069329106.1">
    <property type="nucleotide sequence ID" value="NZ_MDER01000070.1"/>
</dbReference>
<evidence type="ECO:0000313" key="13">
    <source>
        <dbReference type="EMBL" id="ODP27042.1"/>
    </source>
</evidence>
<name>A0A1E3KZS7_9BACL</name>
<dbReference type="SFLD" id="SFLDG01017">
    <property type="entry name" value="Polyprenyl_Transferase_Like"/>
    <property type="match status" value="1"/>
</dbReference>
<keyword evidence="8" id="KW-0414">Isoprene biosynthesis</keyword>
<dbReference type="PROSITE" id="PS00723">
    <property type="entry name" value="POLYPRENYL_SYNTHASE_1"/>
    <property type="match status" value="1"/>
</dbReference>
<comment type="cofactor">
    <cofactor evidence="1">
        <name>Mg(2+)</name>
        <dbReference type="ChEBI" id="CHEBI:18420"/>
    </cofactor>
</comment>
<dbReference type="GO" id="GO:0004337">
    <property type="term" value="F:(2E,6E)-farnesyl diphosphate synthase activity"/>
    <property type="evidence" value="ECO:0007669"/>
    <property type="project" value="UniProtKB-EC"/>
</dbReference>
<evidence type="ECO:0000256" key="2">
    <source>
        <dbReference type="ARBA" id="ARBA00006706"/>
    </source>
</evidence>
<dbReference type="GO" id="GO:0005737">
    <property type="term" value="C:cytoplasm"/>
    <property type="evidence" value="ECO:0007669"/>
    <property type="project" value="UniProtKB-ARBA"/>
</dbReference>
<keyword evidence="14" id="KW-1185">Reference proteome</keyword>
<evidence type="ECO:0000256" key="12">
    <source>
        <dbReference type="RuleBase" id="RU004466"/>
    </source>
</evidence>
<evidence type="ECO:0000256" key="3">
    <source>
        <dbReference type="ARBA" id="ARBA00012439"/>
    </source>
</evidence>
<dbReference type="GO" id="GO:0016114">
    <property type="term" value="P:terpenoid biosynthetic process"/>
    <property type="evidence" value="ECO:0007669"/>
    <property type="project" value="UniProtKB-ARBA"/>
</dbReference>
<accession>A0A1E3KZS7</accession>
<evidence type="ECO:0000313" key="14">
    <source>
        <dbReference type="Proteomes" id="UP000094578"/>
    </source>
</evidence>
<dbReference type="AlphaFoldDB" id="A0A1E3KZS7"/>
<dbReference type="PANTHER" id="PTHR43281">
    <property type="entry name" value="FARNESYL DIPHOSPHATE SYNTHASE"/>
    <property type="match status" value="1"/>
</dbReference>
<gene>
    <name evidence="13" type="primary">ggpS</name>
    <name evidence="13" type="ORF">PTI45_03771</name>
</gene>
<dbReference type="InterPro" id="IPR053378">
    <property type="entry name" value="Prenyl_diphosphate_synthase"/>
</dbReference>
<dbReference type="PANTHER" id="PTHR43281:SF1">
    <property type="entry name" value="FARNESYL DIPHOSPHATE SYNTHASE"/>
    <property type="match status" value="1"/>
</dbReference>
<dbReference type="FunFam" id="1.10.600.10:FF:000001">
    <property type="entry name" value="Geranylgeranyl diphosphate synthase"/>
    <property type="match status" value="1"/>
</dbReference>
<dbReference type="PROSITE" id="PS00444">
    <property type="entry name" value="POLYPRENYL_SYNTHASE_2"/>
    <property type="match status" value="1"/>
</dbReference>
<evidence type="ECO:0000256" key="9">
    <source>
        <dbReference type="ARBA" id="ARBA00032380"/>
    </source>
</evidence>
<keyword evidence="6" id="KW-0479">Metal-binding</keyword>
<dbReference type="SUPFAM" id="SSF48576">
    <property type="entry name" value="Terpenoid synthases"/>
    <property type="match status" value="1"/>
</dbReference>
<evidence type="ECO:0000256" key="4">
    <source>
        <dbReference type="ARBA" id="ARBA00015100"/>
    </source>
</evidence>
<evidence type="ECO:0000256" key="1">
    <source>
        <dbReference type="ARBA" id="ARBA00001946"/>
    </source>
</evidence>
<dbReference type="InterPro" id="IPR000092">
    <property type="entry name" value="Polyprenyl_synt"/>
</dbReference>
<dbReference type="GO" id="GO:0046872">
    <property type="term" value="F:metal ion binding"/>
    <property type="evidence" value="ECO:0007669"/>
    <property type="project" value="UniProtKB-KW"/>
</dbReference>
<dbReference type="Proteomes" id="UP000094578">
    <property type="component" value="Unassembled WGS sequence"/>
</dbReference>
<evidence type="ECO:0000256" key="11">
    <source>
        <dbReference type="ARBA" id="ARBA00049399"/>
    </source>
</evidence>
<evidence type="ECO:0000256" key="7">
    <source>
        <dbReference type="ARBA" id="ARBA00022842"/>
    </source>
</evidence>
<dbReference type="EC" id="2.5.1.10" evidence="3"/>